<reference evidence="2" key="1">
    <citation type="journal article" date="2020" name="bioRxiv">
        <title>Chromosome-level reference genome of the European wasp spider Argiope bruennichi: a resource for studies on range expansion and evolutionary adaptation.</title>
        <authorList>
            <person name="Sheffer M.M."/>
            <person name="Hoppe A."/>
            <person name="Krehenwinkel H."/>
            <person name="Uhl G."/>
            <person name="Kuss A.W."/>
            <person name="Jensen L."/>
            <person name="Jensen C."/>
            <person name="Gillespie R.G."/>
            <person name="Hoff K.J."/>
            <person name="Prost S."/>
        </authorList>
    </citation>
    <scope>NUCLEOTIDE SEQUENCE</scope>
</reference>
<keyword evidence="3" id="KW-1185">Reference proteome</keyword>
<name>A0A8T0ECY7_ARGBR</name>
<gene>
    <name evidence="2" type="ORF">HNY73_018014</name>
</gene>
<organism evidence="2 3">
    <name type="scientific">Argiope bruennichi</name>
    <name type="common">Wasp spider</name>
    <name type="synonym">Aranea bruennichi</name>
    <dbReference type="NCBI Taxonomy" id="94029"/>
    <lineage>
        <taxon>Eukaryota</taxon>
        <taxon>Metazoa</taxon>
        <taxon>Ecdysozoa</taxon>
        <taxon>Arthropoda</taxon>
        <taxon>Chelicerata</taxon>
        <taxon>Arachnida</taxon>
        <taxon>Araneae</taxon>
        <taxon>Araneomorphae</taxon>
        <taxon>Entelegynae</taxon>
        <taxon>Araneoidea</taxon>
        <taxon>Araneidae</taxon>
        <taxon>Argiope</taxon>
    </lineage>
</organism>
<dbReference type="AlphaFoldDB" id="A0A8T0ECY7"/>
<evidence type="ECO:0000313" key="3">
    <source>
        <dbReference type="Proteomes" id="UP000807504"/>
    </source>
</evidence>
<proteinExistence type="predicted"/>
<dbReference type="EMBL" id="JABXBU010002228">
    <property type="protein sequence ID" value="KAF8770493.1"/>
    <property type="molecule type" value="Genomic_DNA"/>
</dbReference>
<comment type="caution">
    <text evidence="2">The sequence shown here is derived from an EMBL/GenBank/DDBJ whole genome shotgun (WGS) entry which is preliminary data.</text>
</comment>
<protein>
    <submittedName>
        <fullName evidence="2">Uncharacterized protein</fullName>
    </submittedName>
</protein>
<accession>A0A8T0ECY7</accession>
<dbReference type="Proteomes" id="UP000807504">
    <property type="component" value="Unassembled WGS sequence"/>
</dbReference>
<evidence type="ECO:0000313" key="2">
    <source>
        <dbReference type="EMBL" id="KAF8770493.1"/>
    </source>
</evidence>
<sequence length="67" mass="7328">MSREINYRIGTLRKTSFVCHVEGLPSGNGEWTGATSLAPCVRTHPQVTRRGHSNGLRCTGRLSSSSR</sequence>
<evidence type="ECO:0000256" key="1">
    <source>
        <dbReference type="SAM" id="MobiDB-lite"/>
    </source>
</evidence>
<reference evidence="2" key="2">
    <citation type="submission" date="2020-06" db="EMBL/GenBank/DDBJ databases">
        <authorList>
            <person name="Sheffer M."/>
        </authorList>
    </citation>
    <scope>NUCLEOTIDE SEQUENCE</scope>
</reference>
<feature type="region of interest" description="Disordered" evidence="1">
    <location>
        <begin position="46"/>
        <end position="67"/>
    </location>
</feature>